<evidence type="ECO:0000313" key="1">
    <source>
        <dbReference type="EMBL" id="KAA1184368.1"/>
    </source>
</evidence>
<gene>
    <name evidence="1" type="ORF">F0L16_15655</name>
</gene>
<organism evidence="1 2">
    <name type="scientific">Photorhabdus heterorhabditis</name>
    <dbReference type="NCBI Taxonomy" id="880156"/>
    <lineage>
        <taxon>Bacteria</taxon>
        <taxon>Pseudomonadati</taxon>
        <taxon>Pseudomonadota</taxon>
        <taxon>Gammaproteobacteria</taxon>
        <taxon>Enterobacterales</taxon>
        <taxon>Morganellaceae</taxon>
        <taxon>Photorhabdus</taxon>
    </lineage>
</organism>
<dbReference type="Proteomes" id="UP000322184">
    <property type="component" value="Unassembled WGS sequence"/>
</dbReference>
<proteinExistence type="predicted"/>
<name>A0A5B0WD03_9GAMM</name>
<dbReference type="EMBL" id="VTUW01000032">
    <property type="protein sequence ID" value="KAA1184368.1"/>
    <property type="molecule type" value="Genomic_DNA"/>
</dbReference>
<comment type="caution">
    <text evidence="1">The sequence shown here is derived from an EMBL/GenBank/DDBJ whole genome shotgun (WGS) entry which is preliminary data.</text>
</comment>
<accession>A0A5B0WD03</accession>
<dbReference type="AlphaFoldDB" id="A0A5B0WD03"/>
<evidence type="ECO:0000313" key="2">
    <source>
        <dbReference type="Proteomes" id="UP000322184"/>
    </source>
</evidence>
<reference evidence="1 2" key="1">
    <citation type="submission" date="2019-09" db="EMBL/GenBank/DDBJ databases">
        <title>Whole genome sequence of Photorhabdus heterorhabditis strain ETL (Enterobacteriales: Enterobacteriaceae) a bacterial symbiont of Heterorhabditis zealandica strain ETL (Rhabditida: Heterorhabditidae).</title>
        <authorList>
            <person name="Lulamba T.E."/>
            <person name="Serepa-Dlamini M.H."/>
        </authorList>
    </citation>
    <scope>NUCLEOTIDE SEQUENCE [LARGE SCALE GENOMIC DNA]</scope>
    <source>
        <strain evidence="1 2">ETL</strain>
    </source>
</reference>
<protein>
    <submittedName>
        <fullName evidence="1">Transposase</fullName>
    </submittedName>
</protein>
<sequence>MGNTIWEAFYNYHRPCGGLKGKTPYEIFLKK</sequence>